<evidence type="ECO:0008006" key="4">
    <source>
        <dbReference type="Google" id="ProtNLM"/>
    </source>
</evidence>
<dbReference type="OrthoDB" id="357744at2"/>
<name>A0A1T4NS94_9SPIR</name>
<dbReference type="STRING" id="225004.SAMN02745152_01305"/>
<feature type="chain" id="PRO_5012346022" description="Tetratricopeptide repeat-containing protein" evidence="1">
    <location>
        <begin position="26"/>
        <end position="282"/>
    </location>
</feature>
<protein>
    <recommendedName>
        <fullName evidence="4">Tetratricopeptide repeat-containing protein</fullName>
    </recommendedName>
</protein>
<dbReference type="EMBL" id="FUXC01000007">
    <property type="protein sequence ID" value="SJZ82171.1"/>
    <property type="molecule type" value="Genomic_DNA"/>
</dbReference>
<feature type="signal peptide" evidence="1">
    <location>
        <begin position="1"/>
        <end position="25"/>
    </location>
</feature>
<evidence type="ECO:0000256" key="1">
    <source>
        <dbReference type="SAM" id="SignalP"/>
    </source>
</evidence>
<evidence type="ECO:0000313" key="3">
    <source>
        <dbReference type="Proteomes" id="UP000190395"/>
    </source>
</evidence>
<evidence type="ECO:0000313" key="2">
    <source>
        <dbReference type="EMBL" id="SJZ82171.1"/>
    </source>
</evidence>
<keyword evidence="3" id="KW-1185">Reference proteome</keyword>
<dbReference type="Proteomes" id="UP000190395">
    <property type="component" value="Unassembled WGS sequence"/>
</dbReference>
<dbReference type="AlphaFoldDB" id="A0A1T4NS94"/>
<dbReference type="GeneID" id="303367543"/>
<keyword evidence="1" id="KW-0732">Signal</keyword>
<reference evidence="2 3" key="1">
    <citation type="submission" date="2017-02" db="EMBL/GenBank/DDBJ databases">
        <authorList>
            <person name="Peterson S.W."/>
        </authorList>
    </citation>
    <scope>NUCLEOTIDE SEQUENCE [LARGE SCALE GENOMIC DNA]</scope>
    <source>
        <strain evidence="2 3">ATCC BAA-909</strain>
    </source>
</reference>
<gene>
    <name evidence="2" type="ORF">SAMN02745152_01305</name>
</gene>
<proteinExistence type="predicted"/>
<organism evidence="2 3">
    <name type="scientific">Treponema berlinense</name>
    <dbReference type="NCBI Taxonomy" id="225004"/>
    <lineage>
        <taxon>Bacteria</taxon>
        <taxon>Pseudomonadati</taxon>
        <taxon>Spirochaetota</taxon>
        <taxon>Spirochaetia</taxon>
        <taxon>Spirochaetales</taxon>
        <taxon>Treponemataceae</taxon>
        <taxon>Treponema</taxon>
    </lineage>
</organism>
<accession>A0A1T4NS94</accession>
<dbReference type="RefSeq" id="WP_078931051.1">
    <property type="nucleotide sequence ID" value="NZ_CAMEQG010000008.1"/>
</dbReference>
<sequence>MKNLKKAIFAISAILTFSFAQKTFAAEFSEAENTLISEIFDFRLTLRSYATADECIEKIISYRESINEKINSFSEEAQIVCTNMLATAQYNCEYEKDMHSPKMEPILRPQYERLTKYSEGKTAETLNPWFVLTSADITNSMMQFLPRSASITVGLQEKKDYAVVVKNNPQMPFALTLSGWWYYYAPAVGGGSNSKAGEFFKKAQKYAVSSYDKYYCNINLAQFYFEQKDTQKCGIYMEEAEKVLPGTRYVELLKKMNKIGYSLFDYNMNSRREKIDKKLLKQ</sequence>